<sequence>MRSIFEEEKEVRYFPNDSEMPILIHYLQVYFSHPERSIQRSQVVQSVVSILSTKNKHWNHRTVRLWFNNNKRVFFRPTSPINNSGATNGAVNNGVDIRQVQQEHQIIHHQSQNQQKAPPFFIPQRSLSVVQLPSINRPQPPPPPQISTGPQSGIQNSLQGNIQSIPNVYVHQNSQSAQQLLVHPMNSQPPQSQSNAQTLLQQQQINAISQNHHQQILQQQQQKLLMGNHQMLPKSPTPQQQQFNIPRIMQAKPGSFAMALMAESEALLTSSGDPAAAQAQADKNITEKLSSLHEQRWSQLVAIQPSRTSIIDNSSIPTYSQNINNNMNNNANNLNNTTNNVNASENESESKNKDLNDEKIRVLKQFDMIESAIVTSKGEFVVSSFDESDGFPGFRTHFRDNIFETGSVRAIAYSEPTDTVWVNSGQRLLSIAGPGNDIVASINTQMISNSGRAAMTFWNDNLVLASGSSIRAWSPKCLSGENNHHHEELNHNRDIDGQECERTLDEKHENEQYDIGIISGGLGLTLPMPSITSLATVSESLVIASTEHHTAQVYATNGSIITKAIGHTSGITCLHSFDTNSFISGAADQTAKYWDLRVHLPVFNLLRHRGVVTCVYGDGNINSSLIVTGGTDGIVRLWDIRQLRHLFSFNVGTGSPEAIGLSPDGKTLTVVTSEATTEYYYDLGKFGPKLDPSMTQLDVSPNVVLTYTLN</sequence>
<dbReference type="InterPro" id="IPR001680">
    <property type="entry name" value="WD40_rpt"/>
</dbReference>
<dbReference type="EMBL" id="MLAK01000178">
    <property type="protein sequence ID" value="OHT15841.1"/>
    <property type="molecule type" value="Genomic_DNA"/>
</dbReference>
<reference evidence="5" key="1">
    <citation type="submission" date="2016-10" db="EMBL/GenBank/DDBJ databases">
        <authorList>
            <person name="Benchimol M."/>
            <person name="Almeida L.G."/>
            <person name="Vasconcelos A.T."/>
            <person name="Perreira-Neves A."/>
            <person name="Rosa I.A."/>
            <person name="Tasca T."/>
            <person name="Bogo M.R."/>
            <person name="de Souza W."/>
        </authorList>
    </citation>
    <scope>NUCLEOTIDE SEQUENCE [LARGE SCALE GENOMIC DNA]</scope>
    <source>
        <strain evidence="5">K</strain>
    </source>
</reference>
<evidence type="ECO:0000313" key="5">
    <source>
        <dbReference type="EMBL" id="OHT15841.1"/>
    </source>
</evidence>
<evidence type="ECO:0000256" key="3">
    <source>
        <dbReference type="PROSITE-ProRule" id="PRU00221"/>
    </source>
</evidence>
<dbReference type="PROSITE" id="PS00678">
    <property type="entry name" value="WD_REPEATS_1"/>
    <property type="match status" value="1"/>
</dbReference>
<feature type="compositionally biased region" description="Low complexity" evidence="4">
    <location>
        <begin position="327"/>
        <end position="345"/>
    </location>
</feature>
<dbReference type="RefSeq" id="XP_068368977.1">
    <property type="nucleotide sequence ID" value="XM_068514211.1"/>
</dbReference>
<dbReference type="SMART" id="SM00320">
    <property type="entry name" value="WD40"/>
    <property type="match status" value="2"/>
</dbReference>
<dbReference type="GO" id="GO:1990234">
    <property type="term" value="C:transferase complex"/>
    <property type="evidence" value="ECO:0007669"/>
    <property type="project" value="UniProtKB-ARBA"/>
</dbReference>
<dbReference type="GeneID" id="94848915"/>
<dbReference type="Gene3D" id="2.130.10.10">
    <property type="entry name" value="YVTN repeat-like/Quinoprotein amine dehydrogenase"/>
    <property type="match status" value="1"/>
</dbReference>
<dbReference type="InterPro" id="IPR019775">
    <property type="entry name" value="WD40_repeat_CS"/>
</dbReference>
<proteinExistence type="predicted"/>
<keyword evidence="6" id="KW-1185">Reference proteome</keyword>
<dbReference type="InterPro" id="IPR036322">
    <property type="entry name" value="WD40_repeat_dom_sf"/>
</dbReference>
<dbReference type="InterPro" id="IPR015943">
    <property type="entry name" value="WD40/YVTN_repeat-like_dom_sf"/>
</dbReference>
<feature type="region of interest" description="Disordered" evidence="4">
    <location>
        <begin position="133"/>
        <end position="158"/>
    </location>
</feature>
<gene>
    <name evidence="5" type="ORF">TRFO_42243</name>
</gene>
<protein>
    <submittedName>
        <fullName evidence="5">Uncharacterized protein</fullName>
    </submittedName>
</protein>
<feature type="compositionally biased region" description="Polar residues" evidence="4">
    <location>
        <begin position="146"/>
        <end position="158"/>
    </location>
</feature>
<dbReference type="OrthoDB" id="2013972at2759"/>
<dbReference type="AlphaFoldDB" id="A0A1J4KX56"/>
<dbReference type="SUPFAM" id="SSF50978">
    <property type="entry name" value="WD40 repeat-like"/>
    <property type="match status" value="1"/>
</dbReference>
<organism evidence="5 6">
    <name type="scientific">Tritrichomonas foetus</name>
    <dbReference type="NCBI Taxonomy" id="1144522"/>
    <lineage>
        <taxon>Eukaryota</taxon>
        <taxon>Metamonada</taxon>
        <taxon>Parabasalia</taxon>
        <taxon>Tritrichomonadida</taxon>
        <taxon>Tritrichomonadidae</taxon>
        <taxon>Tritrichomonas</taxon>
    </lineage>
</organism>
<keyword evidence="1 3" id="KW-0853">WD repeat</keyword>
<dbReference type="Pfam" id="PF00400">
    <property type="entry name" value="WD40"/>
    <property type="match status" value="2"/>
</dbReference>
<dbReference type="PANTHER" id="PTHR22847:SF637">
    <property type="entry name" value="WD REPEAT DOMAIN 5B"/>
    <property type="match status" value="1"/>
</dbReference>
<evidence type="ECO:0000256" key="1">
    <source>
        <dbReference type="ARBA" id="ARBA00022574"/>
    </source>
</evidence>
<evidence type="ECO:0000256" key="4">
    <source>
        <dbReference type="SAM" id="MobiDB-lite"/>
    </source>
</evidence>
<dbReference type="PROSITE" id="PS50082">
    <property type="entry name" value="WD_REPEATS_2"/>
    <property type="match status" value="1"/>
</dbReference>
<evidence type="ECO:0000256" key="2">
    <source>
        <dbReference type="ARBA" id="ARBA00022737"/>
    </source>
</evidence>
<evidence type="ECO:0000313" key="6">
    <source>
        <dbReference type="Proteomes" id="UP000179807"/>
    </source>
</evidence>
<dbReference type="PANTHER" id="PTHR22847">
    <property type="entry name" value="WD40 REPEAT PROTEIN"/>
    <property type="match status" value="1"/>
</dbReference>
<dbReference type="VEuPathDB" id="TrichDB:TRFO_42243"/>
<comment type="caution">
    <text evidence="5">The sequence shown here is derived from an EMBL/GenBank/DDBJ whole genome shotgun (WGS) entry which is preliminary data.</text>
</comment>
<name>A0A1J4KX56_9EUKA</name>
<dbReference type="PROSITE" id="PS50294">
    <property type="entry name" value="WD_REPEATS_REGION"/>
    <property type="match status" value="1"/>
</dbReference>
<accession>A0A1J4KX56</accession>
<feature type="region of interest" description="Disordered" evidence="4">
    <location>
        <begin position="327"/>
        <end position="354"/>
    </location>
</feature>
<feature type="repeat" description="WD" evidence="3">
    <location>
        <begin position="605"/>
        <end position="648"/>
    </location>
</feature>
<dbReference type="Proteomes" id="UP000179807">
    <property type="component" value="Unassembled WGS sequence"/>
</dbReference>
<keyword evidence="2" id="KW-0677">Repeat</keyword>